<dbReference type="InterPro" id="IPR006143">
    <property type="entry name" value="RND_pump_MFP"/>
</dbReference>
<dbReference type="Proteomes" id="UP000257139">
    <property type="component" value="Plasmid CBM2594_p"/>
</dbReference>
<dbReference type="SUPFAM" id="SSF111369">
    <property type="entry name" value="HlyD-like secretion proteins"/>
    <property type="match status" value="1"/>
</dbReference>
<dbReference type="Pfam" id="PF25876">
    <property type="entry name" value="HH_MFP_RND"/>
    <property type="match status" value="1"/>
</dbReference>
<dbReference type="InterPro" id="IPR058625">
    <property type="entry name" value="MdtA-like_BSH"/>
</dbReference>
<feature type="domain" description="Multidrug resistance protein MdtA-like alpha-helical hairpin" evidence="2">
    <location>
        <begin position="128"/>
        <end position="194"/>
    </location>
</feature>
<protein>
    <submittedName>
        <fullName evidence="6">Secretion protein, HlyD family</fullName>
    </submittedName>
</protein>
<comment type="caution">
    <text evidence="6">The sequence shown here is derived from an EMBL/GenBank/DDBJ whole genome shotgun (WGS) entry which is preliminary data.</text>
</comment>
<evidence type="ECO:0000256" key="1">
    <source>
        <dbReference type="ARBA" id="ARBA00009477"/>
    </source>
</evidence>
<organism evidence="6">
    <name type="scientific">Cupriavidus taiwanensis</name>
    <dbReference type="NCBI Taxonomy" id="164546"/>
    <lineage>
        <taxon>Bacteria</taxon>
        <taxon>Pseudomonadati</taxon>
        <taxon>Pseudomonadota</taxon>
        <taxon>Betaproteobacteria</taxon>
        <taxon>Burkholderiales</taxon>
        <taxon>Burkholderiaceae</taxon>
        <taxon>Cupriavidus</taxon>
    </lineage>
</organism>
<dbReference type="Gene3D" id="1.10.287.470">
    <property type="entry name" value="Helix hairpin bin"/>
    <property type="match status" value="1"/>
</dbReference>
<dbReference type="NCBIfam" id="TIGR01730">
    <property type="entry name" value="RND_mfp"/>
    <property type="match status" value="1"/>
</dbReference>
<dbReference type="PANTHER" id="PTHR30469">
    <property type="entry name" value="MULTIDRUG RESISTANCE PROTEIN MDTA"/>
    <property type="match status" value="1"/>
</dbReference>
<evidence type="ECO:0000259" key="3">
    <source>
        <dbReference type="Pfam" id="PF25917"/>
    </source>
</evidence>
<evidence type="ECO:0000259" key="5">
    <source>
        <dbReference type="Pfam" id="PF25975"/>
    </source>
</evidence>
<evidence type="ECO:0000313" key="6">
    <source>
        <dbReference type="EMBL" id="SPC25180.1"/>
    </source>
</evidence>
<proteinExistence type="inferred from homology"/>
<dbReference type="Pfam" id="PF25917">
    <property type="entry name" value="BSH_RND"/>
    <property type="match status" value="1"/>
</dbReference>
<dbReference type="PRINTS" id="PR01490">
    <property type="entry name" value="RTXTOXIND"/>
</dbReference>
<accession>A0A375DVH0</accession>
<evidence type="ECO:0000259" key="2">
    <source>
        <dbReference type="Pfam" id="PF25876"/>
    </source>
</evidence>
<name>A0A375DVH0_9BURK</name>
<comment type="similarity">
    <text evidence="1">Belongs to the membrane fusion protein (MFP) (TC 8.A.1) family.</text>
</comment>
<gene>
    <name evidence="6" type="ORF">CBM2594_P150015</name>
</gene>
<dbReference type="Gene3D" id="2.40.420.20">
    <property type="match status" value="1"/>
</dbReference>
<reference evidence="6" key="1">
    <citation type="submission" date="2018-01" db="EMBL/GenBank/DDBJ databases">
        <authorList>
            <person name="Clerissi C."/>
        </authorList>
    </citation>
    <scope>NUCLEOTIDE SEQUENCE [LARGE SCALE GENOMIC DNA]</scope>
    <source>
        <strain evidence="6">Cupriavidus taiwanensis STM 6021</strain>
    </source>
</reference>
<sequence>MGKGLPPKPVTVQKADMKRKNLLVTIGCTFLVLGIVTYVRTARSSHRIFEPEEASGVEFLQTDLVQVARQDLQLSLPLSGSLRALNQASVKAKVSGEVKQVLVREGEPVRAGQVIVRIDPAEYEARAAQARGQMLAARGQFENSRQTWERNRELVGKGFISQTAFDKYQSDLAVTRANLDAAQGGLAVAQKALADTVVKAPLDGMVAARAVQPGEKVSPDTRLVDVVDLRVLELEAPIPMAEVARAAVGQPVALEVEGAGGFAGKLVRINPAVSEGTRSIMVYVRVDNADQKLRAGMFARGALVLGQRAAVVAVPVSAVRTEGERAFVYAIERDTLAERPVQLGLRDEAGGMVEIVAGLDAGAEIVRNNLGTLRSGSQVRLVKT</sequence>
<feature type="domain" description="CusB-like beta-barrel" evidence="4">
    <location>
        <begin position="234"/>
        <end position="303"/>
    </location>
</feature>
<dbReference type="Gene3D" id="2.40.50.100">
    <property type="match status" value="1"/>
</dbReference>
<dbReference type="AlphaFoldDB" id="A0A375DVH0"/>
<dbReference type="InterPro" id="IPR058792">
    <property type="entry name" value="Beta-barrel_RND_2"/>
</dbReference>
<dbReference type="Pfam" id="PF25954">
    <property type="entry name" value="Beta-barrel_RND_2"/>
    <property type="match status" value="1"/>
</dbReference>
<dbReference type="Gene3D" id="2.40.30.170">
    <property type="match status" value="1"/>
</dbReference>
<dbReference type="EMBL" id="OGUU01000020">
    <property type="protein sequence ID" value="SPC25180.1"/>
    <property type="molecule type" value="Genomic_DNA"/>
</dbReference>
<evidence type="ECO:0000259" key="4">
    <source>
        <dbReference type="Pfam" id="PF25954"/>
    </source>
</evidence>
<feature type="domain" description="CzcB-like C-terminal circularly permuted SH3-like" evidence="5">
    <location>
        <begin position="312"/>
        <end position="369"/>
    </location>
</feature>
<dbReference type="PANTHER" id="PTHR30469:SF15">
    <property type="entry name" value="HLYD FAMILY OF SECRETION PROTEINS"/>
    <property type="match status" value="1"/>
</dbReference>
<dbReference type="GO" id="GO:1990281">
    <property type="term" value="C:efflux pump complex"/>
    <property type="evidence" value="ECO:0007669"/>
    <property type="project" value="TreeGrafter"/>
</dbReference>
<dbReference type="GO" id="GO:0015562">
    <property type="term" value="F:efflux transmembrane transporter activity"/>
    <property type="evidence" value="ECO:0007669"/>
    <property type="project" value="TreeGrafter"/>
</dbReference>
<dbReference type="Pfam" id="PF25975">
    <property type="entry name" value="CzcB_C"/>
    <property type="match status" value="1"/>
</dbReference>
<dbReference type="InterPro" id="IPR058649">
    <property type="entry name" value="CzcB_C"/>
</dbReference>
<dbReference type="InterPro" id="IPR058624">
    <property type="entry name" value="MdtA-like_HH"/>
</dbReference>
<feature type="domain" description="Multidrug resistance protein MdtA-like barrel-sandwich hybrid" evidence="3">
    <location>
        <begin position="86"/>
        <end position="221"/>
    </location>
</feature>